<comment type="subcellular location">
    <subcellularLocation>
        <location evidence="11">Cell membrane</location>
        <topology evidence="11">Single-pass membrane protein</topology>
    </subcellularLocation>
</comment>
<dbReference type="PIRSF" id="PIRSF001296">
    <property type="entry name" value="K_ATPase_KdpC"/>
    <property type="match status" value="1"/>
</dbReference>
<dbReference type="InterPro" id="IPR003820">
    <property type="entry name" value="KdpC"/>
</dbReference>
<accession>A0A844G5R5</accession>
<evidence type="ECO:0000256" key="6">
    <source>
        <dbReference type="ARBA" id="ARBA00022840"/>
    </source>
</evidence>
<keyword evidence="3 11" id="KW-0633">Potassium transport</keyword>
<comment type="subunit">
    <text evidence="11">The system is composed of three essential subunits: KdpA, KdpB and KdpC.</text>
</comment>
<proteinExistence type="inferred from homology"/>
<name>A0A844G5R5_9BACT</name>
<feature type="transmembrane region" description="Helical" evidence="11">
    <location>
        <begin position="7"/>
        <end position="33"/>
    </location>
</feature>
<dbReference type="PANTHER" id="PTHR30042">
    <property type="entry name" value="POTASSIUM-TRANSPORTING ATPASE C CHAIN"/>
    <property type="match status" value="1"/>
</dbReference>
<dbReference type="RefSeq" id="WP_106055083.1">
    <property type="nucleotide sequence ID" value="NZ_CALXOB010000043.1"/>
</dbReference>
<dbReference type="AlphaFoldDB" id="A0A844G5R5"/>
<keyword evidence="2 11" id="KW-1003">Cell membrane</keyword>
<gene>
    <name evidence="11 12" type="primary">kdpC</name>
    <name evidence="12" type="ORF">FYJ85_19465</name>
</gene>
<dbReference type="EMBL" id="VUNS01000031">
    <property type="protein sequence ID" value="MST99210.1"/>
    <property type="molecule type" value="Genomic_DNA"/>
</dbReference>
<comment type="function">
    <text evidence="11">Part of the high-affinity ATP-driven potassium transport (or Kdp) system, which catalyzes the hydrolysis of ATP coupled with the electrogenic transport of potassium into the cytoplasm. This subunit acts as a catalytic chaperone that increases the ATP-binding affinity of the ATP-hydrolyzing subunit KdpB by the formation of a transient KdpB/KdpC/ATP ternary complex.</text>
</comment>
<evidence type="ECO:0000256" key="9">
    <source>
        <dbReference type="ARBA" id="ARBA00023065"/>
    </source>
</evidence>
<sequence>MKLTTDIFGAIRTAVLSILLCCVVYTLVIWTIAQVFVPNSANGSLVKNAAGQYVGSRQVAQEFTRDNYFHSRPSAADYNGAGAVGSNLTPTSPKITERAQELIKKYGATAENPIPADMVTASGSGLDPHITLAAAKFQAPRVAKARGMSEAELMKVVESKVEYPGGIMRNEPIVNVLMLNLALDEMK</sequence>
<reference evidence="12 13" key="1">
    <citation type="submission" date="2019-08" db="EMBL/GenBank/DDBJ databases">
        <title>In-depth cultivation of the pig gut microbiome towards novel bacterial diversity and tailored functional studies.</title>
        <authorList>
            <person name="Wylensek D."/>
            <person name="Hitch T.C.A."/>
            <person name="Clavel T."/>
        </authorList>
    </citation>
    <scope>NUCLEOTIDE SEQUENCE [LARGE SCALE GENOMIC DNA]</scope>
    <source>
        <strain evidence="12 13">BBE-744-WT-12</strain>
    </source>
</reference>
<keyword evidence="6 11" id="KW-0067">ATP-binding</keyword>
<keyword evidence="8 11" id="KW-1133">Transmembrane helix</keyword>
<evidence type="ECO:0000256" key="8">
    <source>
        <dbReference type="ARBA" id="ARBA00022989"/>
    </source>
</evidence>
<evidence type="ECO:0000313" key="13">
    <source>
        <dbReference type="Proteomes" id="UP000435649"/>
    </source>
</evidence>
<keyword evidence="13" id="KW-1185">Reference proteome</keyword>
<keyword evidence="5 11" id="KW-0547">Nucleotide-binding</keyword>
<keyword evidence="4 11" id="KW-0812">Transmembrane</keyword>
<evidence type="ECO:0000256" key="4">
    <source>
        <dbReference type="ARBA" id="ARBA00022692"/>
    </source>
</evidence>
<dbReference type="GO" id="GO:0005524">
    <property type="term" value="F:ATP binding"/>
    <property type="evidence" value="ECO:0007669"/>
    <property type="project" value="UniProtKB-UniRule"/>
</dbReference>
<evidence type="ECO:0000256" key="11">
    <source>
        <dbReference type="HAMAP-Rule" id="MF_00276"/>
    </source>
</evidence>
<dbReference type="GO" id="GO:0008556">
    <property type="term" value="F:P-type potassium transmembrane transporter activity"/>
    <property type="evidence" value="ECO:0007669"/>
    <property type="project" value="InterPro"/>
</dbReference>
<keyword evidence="9 11" id="KW-0406">Ion transport</keyword>
<evidence type="ECO:0000256" key="3">
    <source>
        <dbReference type="ARBA" id="ARBA00022538"/>
    </source>
</evidence>
<keyword evidence="1 11" id="KW-0813">Transport</keyword>
<keyword evidence="10 11" id="KW-0472">Membrane</keyword>
<dbReference type="NCBIfam" id="TIGR00681">
    <property type="entry name" value="kdpC"/>
    <property type="match status" value="1"/>
</dbReference>
<comment type="caution">
    <text evidence="12">The sequence shown here is derived from an EMBL/GenBank/DDBJ whole genome shotgun (WGS) entry which is preliminary data.</text>
</comment>
<evidence type="ECO:0000313" key="12">
    <source>
        <dbReference type="EMBL" id="MST99210.1"/>
    </source>
</evidence>
<evidence type="ECO:0000256" key="7">
    <source>
        <dbReference type="ARBA" id="ARBA00022958"/>
    </source>
</evidence>
<evidence type="ECO:0000256" key="1">
    <source>
        <dbReference type="ARBA" id="ARBA00022448"/>
    </source>
</evidence>
<protein>
    <recommendedName>
        <fullName evidence="11">Potassium-transporting ATPase KdpC subunit</fullName>
    </recommendedName>
    <alternativeName>
        <fullName evidence="11">ATP phosphohydrolase [potassium-transporting] C chain</fullName>
    </alternativeName>
    <alternativeName>
        <fullName evidence="11">Potassium-binding and translocating subunit C</fullName>
    </alternativeName>
    <alternativeName>
        <fullName evidence="11">Potassium-translocating ATPase C chain</fullName>
    </alternativeName>
</protein>
<dbReference type="PANTHER" id="PTHR30042:SF2">
    <property type="entry name" value="POTASSIUM-TRANSPORTING ATPASE KDPC SUBUNIT"/>
    <property type="match status" value="1"/>
</dbReference>
<keyword evidence="7 11" id="KW-0630">Potassium</keyword>
<dbReference type="NCBIfam" id="NF001454">
    <property type="entry name" value="PRK00315.1"/>
    <property type="match status" value="1"/>
</dbReference>
<organism evidence="12 13">
    <name type="scientific">Victivallis lenta</name>
    <dbReference type="NCBI Taxonomy" id="2606640"/>
    <lineage>
        <taxon>Bacteria</taxon>
        <taxon>Pseudomonadati</taxon>
        <taxon>Lentisphaerota</taxon>
        <taxon>Lentisphaeria</taxon>
        <taxon>Victivallales</taxon>
        <taxon>Victivallaceae</taxon>
        <taxon>Victivallis</taxon>
    </lineage>
</organism>
<evidence type="ECO:0000256" key="2">
    <source>
        <dbReference type="ARBA" id="ARBA00022475"/>
    </source>
</evidence>
<dbReference type="Proteomes" id="UP000435649">
    <property type="component" value="Unassembled WGS sequence"/>
</dbReference>
<evidence type="ECO:0000256" key="5">
    <source>
        <dbReference type="ARBA" id="ARBA00022741"/>
    </source>
</evidence>
<evidence type="ECO:0000256" key="10">
    <source>
        <dbReference type="ARBA" id="ARBA00023136"/>
    </source>
</evidence>
<comment type="similarity">
    <text evidence="11">Belongs to the KdpC family.</text>
</comment>
<dbReference type="HAMAP" id="MF_00276">
    <property type="entry name" value="KdpC"/>
    <property type="match status" value="1"/>
</dbReference>
<dbReference type="Pfam" id="PF02669">
    <property type="entry name" value="KdpC"/>
    <property type="match status" value="1"/>
</dbReference>
<dbReference type="GO" id="GO:0005886">
    <property type="term" value="C:plasma membrane"/>
    <property type="evidence" value="ECO:0007669"/>
    <property type="project" value="UniProtKB-SubCell"/>
</dbReference>